<keyword evidence="2" id="KW-1185">Reference proteome</keyword>
<dbReference type="Pfam" id="PF19979">
    <property type="entry name" value="DUF6415"/>
    <property type="match status" value="1"/>
</dbReference>
<protein>
    <submittedName>
        <fullName evidence="1">Uncharacterized protein</fullName>
    </submittedName>
</protein>
<dbReference type="KEGG" id="sfug:CNQ36_16645"/>
<dbReference type="EMBL" id="CP023407">
    <property type="protein sequence ID" value="AYL36901.1"/>
    <property type="molecule type" value="Genomic_DNA"/>
</dbReference>
<dbReference type="InterPro" id="IPR046300">
    <property type="entry name" value="DUF6415"/>
</dbReference>
<reference evidence="1 2" key="1">
    <citation type="submission" date="2017-09" db="EMBL/GenBank/DDBJ databases">
        <authorList>
            <person name="Zhang H."/>
            <person name="Hu S."/>
            <person name="Xu J."/>
            <person name="He Z."/>
        </authorList>
    </citation>
    <scope>NUCLEOTIDE SEQUENCE [LARGE SCALE GENOMIC DNA]</scope>
    <source>
        <strain evidence="1 2">TXX3120</strain>
    </source>
</reference>
<accession>A0A494V1Y5</accession>
<sequence>MSTTVAPKRPAEEWKPPLDADGLRLVLDRFRVWKPLDIEEVFDDLDAVIGDHSPPVATTVALVDRLRSHLKQLSDITVADDRFPPTAEMTRLVERARPLREECTPAAHQQAVGLARRFAFVTADLIEELIEARYIKGTE</sequence>
<evidence type="ECO:0000313" key="1">
    <source>
        <dbReference type="EMBL" id="AYL36901.1"/>
    </source>
</evidence>
<dbReference type="GeneID" id="93884455"/>
<gene>
    <name evidence="1" type="ORF">CNQ36_16645</name>
</gene>
<dbReference type="Proteomes" id="UP000282170">
    <property type="component" value="Chromosome"/>
</dbReference>
<proteinExistence type="predicted"/>
<organism evidence="1 2">
    <name type="scientific">Streptomyces fungicidicus</name>
    <dbReference type="NCBI Taxonomy" id="68203"/>
    <lineage>
        <taxon>Bacteria</taxon>
        <taxon>Bacillati</taxon>
        <taxon>Actinomycetota</taxon>
        <taxon>Actinomycetes</taxon>
        <taxon>Kitasatosporales</taxon>
        <taxon>Streptomycetaceae</taxon>
        <taxon>Streptomyces</taxon>
    </lineage>
</organism>
<dbReference type="AlphaFoldDB" id="A0A494V1Y5"/>
<name>A0A494V1Y5_9ACTN</name>
<evidence type="ECO:0000313" key="2">
    <source>
        <dbReference type="Proteomes" id="UP000282170"/>
    </source>
</evidence>
<dbReference type="RefSeq" id="WP_121546591.1">
    <property type="nucleotide sequence ID" value="NZ_CP023407.1"/>
</dbReference>